<feature type="domain" description="FAS1" evidence="1">
    <location>
        <begin position="184"/>
        <end position="339"/>
    </location>
</feature>
<proteinExistence type="predicted"/>
<name>A0A835SWA5_CHLIN</name>
<accession>A0A835SWA5</accession>
<comment type="caution">
    <text evidence="2">The sequence shown here is derived from an EMBL/GenBank/DDBJ whole genome shotgun (WGS) entry which is preliminary data.</text>
</comment>
<dbReference type="EMBL" id="JAEHOC010000017">
    <property type="protein sequence ID" value="KAG2434273.1"/>
    <property type="molecule type" value="Genomic_DNA"/>
</dbReference>
<dbReference type="InterPro" id="IPR036378">
    <property type="entry name" value="FAS1_dom_sf"/>
</dbReference>
<dbReference type="Pfam" id="PF02469">
    <property type="entry name" value="Fasciclin"/>
    <property type="match status" value="2"/>
</dbReference>
<dbReference type="InterPro" id="IPR000782">
    <property type="entry name" value="FAS1_domain"/>
</dbReference>
<keyword evidence="3" id="KW-1185">Reference proteome</keyword>
<reference evidence="2" key="1">
    <citation type="journal article" date="2020" name="bioRxiv">
        <title>Comparative genomics of Chlamydomonas.</title>
        <authorList>
            <person name="Craig R.J."/>
            <person name="Hasan A.R."/>
            <person name="Ness R.W."/>
            <person name="Keightley P.D."/>
        </authorList>
    </citation>
    <scope>NUCLEOTIDE SEQUENCE</scope>
    <source>
        <strain evidence="2">SAG 7.73</strain>
    </source>
</reference>
<gene>
    <name evidence="2" type="ORF">HXX76_007998</name>
</gene>
<dbReference type="PROSITE" id="PS50213">
    <property type="entry name" value="FAS1"/>
    <property type="match status" value="1"/>
</dbReference>
<dbReference type="SUPFAM" id="SSF82153">
    <property type="entry name" value="FAS1 domain"/>
    <property type="match status" value="2"/>
</dbReference>
<sequence length="341" mass="33239">MLPTPPSSPSPSPSPAGPASLGAYLAQPAALPAALSGALVTSLDPPQAQALSDPATRATLFLPAPAVLAASPALTALLANPQANILAIKALLLNHLVLGTNLANAAAISAGLQLTSVAGNPLTFSVEGGVVKVNGVVISNPMPVGQATVWQAAGVIVPPSAPLPSPSPSPSPVPSGVGPAPTGFATLSEALRGTPGLSVMGAIYDAVLASQVGPIMQSLLAPPFTVFAPGNEALQAALQALNIQDLTAAAATQPLTIAGIMLPHIAFGRALPSSALTAGLKVATGLPQFGISTSLTVQVAGDTGAVSLVGPTNTVGVAPGDVFAGAASNIVVHIVDAVIRV</sequence>
<organism evidence="2 3">
    <name type="scientific">Chlamydomonas incerta</name>
    <dbReference type="NCBI Taxonomy" id="51695"/>
    <lineage>
        <taxon>Eukaryota</taxon>
        <taxon>Viridiplantae</taxon>
        <taxon>Chlorophyta</taxon>
        <taxon>core chlorophytes</taxon>
        <taxon>Chlorophyceae</taxon>
        <taxon>CS clade</taxon>
        <taxon>Chlamydomonadales</taxon>
        <taxon>Chlamydomonadaceae</taxon>
        <taxon>Chlamydomonas</taxon>
    </lineage>
</organism>
<evidence type="ECO:0000313" key="2">
    <source>
        <dbReference type="EMBL" id="KAG2434273.1"/>
    </source>
</evidence>
<dbReference type="Proteomes" id="UP000650467">
    <property type="component" value="Unassembled WGS sequence"/>
</dbReference>
<evidence type="ECO:0000313" key="3">
    <source>
        <dbReference type="Proteomes" id="UP000650467"/>
    </source>
</evidence>
<dbReference type="AlphaFoldDB" id="A0A835SWA5"/>
<protein>
    <recommendedName>
        <fullName evidence="1">FAS1 domain-containing protein</fullName>
    </recommendedName>
</protein>
<dbReference type="SMART" id="SM00554">
    <property type="entry name" value="FAS1"/>
    <property type="match status" value="2"/>
</dbReference>
<dbReference type="Gene3D" id="2.30.180.10">
    <property type="entry name" value="FAS1 domain"/>
    <property type="match status" value="2"/>
</dbReference>
<evidence type="ECO:0000259" key="1">
    <source>
        <dbReference type="PROSITE" id="PS50213"/>
    </source>
</evidence>